<keyword evidence="1" id="KW-0489">Methyltransferase</keyword>
<evidence type="ECO:0000256" key="3">
    <source>
        <dbReference type="ARBA" id="ARBA00022691"/>
    </source>
</evidence>
<dbReference type="InterPro" id="IPR001214">
    <property type="entry name" value="SET_dom"/>
</dbReference>
<accession>A0ABD3D103</accession>
<dbReference type="SUPFAM" id="SSF82199">
    <property type="entry name" value="SET domain"/>
    <property type="match status" value="1"/>
</dbReference>
<dbReference type="Pfam" id="PF09273">
    <property type="entry name" value="Rubis-subs-bind"/>
    <property type="match status" value="1"/>
</dbReference>
<reference evidence="6" key="1">
    <citation type="journal article" date="2024" name="IScience">
        <title>Strigolactones Initiate the Formation of Haustorium-like Structures in Castilleja.</title>
        <authorList>
            <person name="Buerger M."/>
            <person name="Peterson D."/>
            <person name="Chory J."/>
        </authorList>
    </citation>
    <scope>NUCLEOTIDE SEQUENCE [LARGE SCALE GENOMIC DNA]</scope>
</reference>
<dbReference type="FunFam" id="3.90.1410.10:FF:000009">
    <property type="entry name" value="Histone-lysine N-methyltransferase setd3"/>
    <property type="match status" value="1"/>
</dbReference>
<dbReference type="EMBL" id="JAVIJP010000027">
    <property type="protein sequence ID" value="KAL3635945.1"/>
    <property type="molecule type" value="Genomic_DNA"/>
</dbReference>
<dbReference type="Pfam" id="PF00856">
    <property type="entry name" value="SET"/>
    <property type="match status" value="1"/>
</dbReference>
<dbReference type="InterPro" id="IPR050600">
    <property type="entry name" value="SETD3_SETD6_MTase"/>
</dbReference>
<protein>
    <recommendedName>
        <fullName evidence="4">SET domain-containing protein</fullName>
    </recommendedName>
</protein>
<name>A0ABD3D103_9LAMI</name>
<dbReference type="SUPFAM" id="SSF81822">
    <property type="entry name" value="RuBisCo LSMT C-terminal, substrate-binding domain"/>
    <property type="match status" value="1"/>
</dbReference>
<evidence type="ECO:0000313" key="5">
    <source>
        <dbReference type="EMBL" id="KAL3635945.1"/>
    </source>
</evidence>
<keyword evidence="3" id="KW-0949">S-adenosyl-L-methionine</keyword>
<sequence>MIASLTHVRPLACAAASACLYPARLVPQPPDLIKWVRREGGFVHHSIKVANLEEEKTNGLGFGLVAADDIPKGSELISLPQHIPLRFDEQSSTLIDLAQHIPDELWAMKLGLKLLQERAKTGSFWWPYISNLPETYSVPIFFPGEDIKNLQYAPLLHQVNKRCRFLLEFQNLMKHKLENVKLDEHPFGGQNIDASSLGWAMSAVSSRAFRLYGNKRPDGTHVDAPMLLPLIDMCNHSFTPNAEIVQEKEANDGNMLVKVIAGSQIKQNDPLELNYGCLNNDLFLLDYGFSVPSNPYDCIELKYDPALLDAASLAAGVSSPNFSSPSPWQQQILFQLNLHGQNSDLKVRIGGLELVEDRLLAALRVLLTNDKEAVENQDLNTLKSLATEAPLGISTESAAFRTIIALCVIALEHFPSKIMDDESILKQKVSTTTELAVKYRIGKKCIIIDAMREFTRRAKLLASKESVTTQ</sequence>
<dbReference type="InterPro" id="IPR036464">
    <property type="entry name" value="Rubisco_LSMT_subst-bd_sf"/>
</dbReference>
<gene>
    <name evidence="5" type="ORF">CASFOL_020492</name>
</gene>
<dbReference type="InterPro" id="IPR046341">
    <property type="entry name" value="SET_dom_sf"/>
</dbReference>
<comment type="caution">
    <text evidence="5">The sequence shown here is derived from an EMBL/GenBank/DDBJ whole genome shotgun (WGS) entry which is preliminary data.</text>
</comment>
<dbReference type="Gene3D" id="3.90.1420.10">
    <property type="entry name" value="Rubisco LSMT, substrate-binding domain"/>
    <property type="match status" value="1"/>
</dbReference>
<evidence type="ECO:0000256" key="2">
    <source>
        <dbReference type="ARBA" id="ARBA00022679"/>
    </source>
</evidence>
<dbReference type="Gene3D" id="3.90.1410.10">
    <property type="entry name" value="set domain protein methyltransferase, domain 1"/>
    <property type="match status" value="1"/>
</dbReference>
<dbReference type="CDD" id="cd10527">
    <property type="entry name" value="SET_LSMT"/>
    <property type="match status" value="1"/>
</dbReference>
<evidence type="ECO:0000256" key="1">
    <source>
        <dbReference type="ARBA" id="ARBA00022603"/>
    </source>
</evidence>
<feature type="domain" description="SET" evidence="4">
    <location>
        <begin position="45"/>
        <end position="276"/>
    </location>
</feature>
<dbReference type="PANTHER" id="PTHR13271:SF116">
    <property type="entry name" value="F21J9.27"/>
    <property type="match status" value="1"/>
</dbReference>
<dbReference type="GO" id="GO:0008168">
    <property type="term" value="F:methyltransferase activity"/>
    <property type="evidence" value="ECO:0007669"/>
    <property type="project" value="UniProtKB-KW"/>
</dbReference>
<dbReference type="AlphaFoldDB" id="A0ABD3D103"/>
<dbReference type="InterPro" id="IPR015353">
    <property type="entry name" value="Rubisco_LSMT_subst-bd"/>
</dbReference>
<evidence type="ECO:0000259" key="4">
    <source>
        <dbReference type="PROSITE" id="PS50280"/>
    </source>
</evidence>
<organism evidence="5 6">
    <name type="scientific">Castilleja foliolosa</name>
    <dbReference type="NCBI Taxonomy" id="1961234"/>
    <lineage>
        <taxon>Eukaryota</taxon>
        <taxon>Viridiplantae</taxon>
        <taxon>Streptophyta</taxon>
        <taxon>Embryophyta</taxon>
        <taxon>Tracheophyta</taxon>
        <taxon>Spermatophyta</taxon>
        <taxon>Magnoliopsida</taxon>
        <taxon>eudicotyledons</taxon>
        <taxon>Gunneridae</taxon>
        <taxon>Pentapetalae</taxon>
        <taxon>asterids</taxon>
        <taxon>lamiids</taxon>
        <taxon>Lamiales</taxon>
        <taxon>Orobanchaceae</taxon>
        <taxon>Pedicularideae</taxon>
        <taxon>Castillejinae</taxon>
        <taxon>Castilleja</taxon>
    </lineage>
</organism>
<dbReference type="PANTHER" id="PTHR13271">
    <property type="entry name" value="UNCHARACTERIZED PUTATIVE METHYLTRANSFERASE"/>
    <property type="match status" value="1"/>
</dbReference>
<dbReference type="PROSITE" id="PS50280">
    <property type="entry name" value="SET"/>
    <property type="match status" value="1"/>
</dbReference>
<keyword evidence="2" id="KW-0808">Transferase</keyword>
<keyword evidence="6" id="KW-1185">Reference proteome</keyword>
<proteinExistence type="predicted"/>
<evidence type="ECO:0000313" key="6">
    <source>
        <dbReference type="Proteomes" id="UP001632038"/>
    </source>
</evidence>
<dbReference type="SMART" id="SM00317">
    <property type="entry name" value="SET"/>
    <property type="match status" value="1"/>
</dbReference>
<dbReference type="Proteomes" id="UP001632038">
    <property type="component" value="Unassembled WGS sequence"/>
</dbReference>
<dbReference type="GO" id="GO:0032259">
    <property type="term" value="P:methylation"/>
    <property type="evidence" value="ECO:0007669"/>
    <property type="project" value="UniProtKB-KW"/>
</dbReference>